<accession>A0A8J4A7X6</accession>
<keyword evidence="1" id="KW-1133">Transmembrane helix</keyword>
<keyword evidence="1" id="KW-0812">Transmembrane</keyword>
<comment type="caution">
    <text evidence="2">The sequence shown here is derived from an EMBL/GenBank/DDBJ whole genome shotgun (WGS) entry which is preliminary data.</text>
</comment>
<dbReference type="Proteomes" id="UP000614996">
    <property type="component" value="Unassembled WGS sequence"/>
</dbReference>
<feature type="transmembrane region" description="Helical" evidence="1">
    <location>
        <begin position="66"/>
        <end position="85"/>
    </location>
</feature>
<protein>
    <submittedName>
        <fullName evidence="2">Uncharacterized protein</fullName>
    </submittedName>
</protein>
<gene>
    <name evidence="2" type="ORF">NUM_05940</name>
</gene>
<sequence length="171" mass="18701">MRTRSRLRPSRATRPVVLATAVCSLAFAIGSALQNFWIVDTPLVETMMRHAGAAHDAGAAADFVRGFRVVGCLYIVGNAVGVLVLVARSWLLWWWVLVVNSTQSLGWVMIPTQMWSAARDRHGVLGLLPSAVTDGGALLLVLVLLSAWVWCRGPWAQRRETEQTSSPRVPA</sequence>
<dbReference type="AlphaFoldDB" id="A0A8J4A7X6"/>
<feature type="transmembrane region" description="Helical" evidence="1">
    <location>
        <begin position="130"/>
        <end position="151"/>
    </location>
</feature>
<evidence type="ECO:0000313" key="3">
    <source>
        <dbReference type="Proteomes" id="UP000614996"/>
    </source>
</evidence>
<dbReference type="EMBL" id="BOPO01000006">
    <property type="protein sequence ID" value="GIL25339.1"/>
    <property type="molecule type" value="Genomic_DNA"/>
</dbReference>
<name>A0A8J4A7X6_9ACTN</name>
<evidence type="ECO:0000313" key="2">
    <source>
        <dbReference type="EMBL" id="GIL25339.1"/>
    </source>
</evidence>
<reference evidence="3" key="1">
    <citation type="journal article" date="2021" name="Int. J. Syst. Evol. Microbiol.">
        <title>Actinocatenispora comari sp. nov., an endophytic actinomycete isolated from aerial parts of Comarum salesowianum.</title>
        <authorList>
            <person name="Oyunbileg N."/>
            <person name="Iizaka Y."/>
            <person name="Hamada M."/>
            <person name="Davaapurev B.O."/>
            <person name="Fukumoto A."/>
            <person name="Tsetseg B."/>
            <person name="Kato F."/>
            <person name="Tamura T."/>
            <person name="Batkhuu J."/>
            <person name="Anzai Y."/>
        </authorList>
    </citation>
    <scope>NUCLEOTIDE SEQUENCE [LARGE SCALE GENOMIC DNA]</scope>
    <source>
        <strain evidence="3">NUM-2625</strain>
    </source>
</reference>
<dbReference type="RefSeq" id="WP_207122970.1">
    <property type="nucleotide sequence ID" value="NZ_BOPO01000006.1"/>
</dbReference>
<keyword evidence="1" id="KW-0472">Membrane</keyword>
<feature type="transmembrane region" description="Helical" evidence="1">
    <location>
        <begin position="92"/>
        <end position="110"/>
    </location>
</feature>
<evidence type="ECO:0000256" key="1">
    <source>
        <dbReference type="SAM" id="Phobius"/>
    </source>
</evidence>
<proteinExistence type="predicted"/>
<organism evidence="2 3">
    <name type="scientific">Actinocatenispora comari</name>
    <dbReference type="NCBI Taxonomy" id="2807577"/>
    <lineage>
        <taxon>Bacteria</taxon>
        <taxon>Bacillati</taxon>
        <taxon>Actinomycetota</taxon>
        <taxon>Actinomycetes</taxon>
        <taxon>Micromonosporales</taxon>
        <taxon>Micromonosporaceae</taxon>
        <taxon>Actinocatenispora</taxon>
    </lineage>
</organism>
<keyword evidence="3" id="KW-1185">Reference proteome</keyword>